<dbReference type="PROSITE" id="PS51257">
    <property type="entry name" value="PROKAR_LIPOPROTEIN"/>
    <property type="match status" value="1"/>
</dbReference>
<protein>
    <submittedName>
        <fullName evidence="2">Putative lipoprotein</fullName>
    </submittedName>
</protein>
<evidence type="ECO:0000313" key="3">
    <source>
        <dbReference type="Proteomes" id="UP000255269"/>
    </source>
</evidence>
<keyword evidence="2" id="KW-0449">Lipoprotein</keyword>
<evidence type="ECO:0000313" key="2">
    <source>
        <dbReference type="EMBL" id="STQ88779.1"/>
    </source>
</evidence>
<accession>A0A377Q1X2</accession>
<feature type="transmembrane region" description="Helical" evidence="1">
    <location>
        <begin position="12"/>
        <end position="32"/>
    </location>
</feature>
<reference evidence="2 3" key="1">
    <citation type="submission" date="2018-06" db="EMBL/GenBank/DDBJ databases">
        <authorList>
            <consortium name="Pathogen Informatics"/>
            <person name="Doyle S."/>
        </authorList>
    </citation>
    <scope>NUCLEOTIDE SEQUENCE [LARGE SCALE GENOMIC DNA]</scope>
    <source>
        <strain evidence="2 3">NCTC13156</strain>
    </source>
</reference>
<dbReference type="Proteomes" id="UP000255269">
    <property type="component" value="Unassembled WGS sequence"/>
</dbReference>
<keyword evidence="1" id="KW-1133">Transmembrane helix</keyword>
<organism evidence="2 3">
    <name type="scientific">Helicobacter pullorum</name>
    <dbReference type="NCBI Taxonomy" id="35818"/>
    <lineage>
        <taxon>Bacteria</taxon>
        <taxon>Pseudomonadati</taxon>
        <taxon>Campylobacterota</taxon>
        <taxon>Epsilonproteobacteria</taxon>
        <taxon>Campylobacterales</taxon>
        <taxon>Helicobacteraceae</taxon>
        <taxon>Helicobacter</taxon>
    </lineage>
</organism>
<gene>
    <name evidence="2" type="ORF">NCTC13156_01633</name>
</gene>
<dbReference type="EMBL" id="UGJF01000001">
    <property type="protein sequence ID" value="STQ88779.1"/>
    <property type="molecule type" value="Genomic_DNA"/>
</dbReference>
<sequence>MIKKLGGTKQYLIVSTLTITTAIILSGCLPAIHGPNNSAFDNALTQQVCSDDFFKDYQNKLDKNDDVIYNGLNAGLIAKNCSKYKLSNTFLDKAEESYKYDIDLKGMPKKAADAVASTLLNESFLDYQGSLYERIMVNAYKGLNFMALGDFQDARVEFNRALMRQDKAKEYFAKQIRENRKEFDKLKNMENAKEAIKEGLQDATQQVSGFLKEFQTTKNFVNPYATYLASVFFFMDRDYRRAADLFREVTSTYPKSKELQREKVVFDKYANSVRGDNKKYIFLSHEDGMGVIKEQFAITVPFPISDSIATASLAFPKLVKRDAAYPSVKINGRQTSLVSNFDDIIATEYKIEMPTMITKALIQTAIKTGVNATVANNDSTGGILSLATSLFNTATTRADVRIWRGLPKTASVAMVENKGKIKVISPDGKVLVERKVNPKKNVLVIVRTFKDNLPSSVMVVEK</sequence>
<dbReference type="RefSeq" id="WP_244908000.1">
    <property type="nucleotide sequence ID" value="NZ_UGJF01000001.1"/>
</dbReference>
<evidence type="ECO:0000256" key="1">
    <source>
        <dbReference type="SAM" id="Phobius"/>
    </source>
</evidence>
<dbReference type="AlphaFoldDB" id="A0A377Q1X2"/>
<name>A0A377Q1X2_9HELI</name>
<proteinExistence type="predicted"/>
<keyword evidence="1" id="KW-0812">Transmembrane</keyword>
<keyword evidence="1" id="KW-0472">Membrane</keyword>